<keyword evidence="2" id="KW-1185">Reference proteome</keyword>
<gene>
    <name evidence="1" type="ORF">LAFE_0E08042G</name>
</gene>
<dbReference type="EMBL" id="LT598488">
    <property type="protein sequence ID" value="SCW01823.1"/>
    <property type="molecule type" value="Genomic_DNA"/>
</dbReference>
<dbReference type="OrthoDB" id="4058109at2759"/>
<dbReference type="OMA" id="THEDHIV"/>
<reference evidence="2" key="1">
    <citation type="submission" date="2016-03" db="EMBL/GenBank/DDBJ databases">
        <authorList>
            <person name="Devillers H."/>
        </authorList>
    </citation>
    <scope>NUCLEOTIDE SEQUENCE [LARGE SCALE GENOMIC DNA]</scope>
</reference>
<name>A0A1G4MD23_LACFM</name>
<evidence type="ECO:0000313" key="2">
    <source>
        <dbReference type="Proteomes" id="UP000190831"/>
    </source>
</evidence>
<dbReference type="SUPFAM" id="SSF69065">
    <property type="entry name" value="RNase III domain-like"/>
    <property type="match status" value="1"/>
</dbReference>
<dbReference type="Proteomes" id="UP000190831">
    <property type="component" value="Chromosome E"/>
</dbReference>
<dbReference type="InterPro" id="IPR036389">
    <property type="entry name" value="RNase_III_sf"/>
</dbReference>
<organism evidence="1 2">
    <name type="scientific">Lachancea fermentati</name>
    <name type="common">Zygosaccharomyces fermentati</name>
    <dbReference type="NCBI Taxonomy" id="4955"/>
    <lineage>
        <taxon>Eukaryota</taxon>
        <taxon>Fungi</taxon>
        <taxon>Dikarya</taxon>
        <taxon>Ascomycota</taxon>
        <taxon>Saccharomycotina</taxon>
        <taxon>Saccharomycetes</taxon>
        <taxon>Saccharomycetales</taxon>
        <taxon>Saccharomycetaceae</taxon>
        <taxon>Lachancea</taxon>
    </lineage>
</organism>
<protein>
    <submittedName>
        <fullName evidence="1">LAFE_0E08042g1_1</fullName>
    </submittedName>
</protein>
<sequence>MRASKTGNWLFMNFNILVSHHLRAHNLMLPTVRHLSMRSYSRSLLKRSLQRIPRHNQAEDENRLERIKEVLGLDRYATIIINDDEFVKCLYPLRNYNINLPDGPSYEIAKLEKLGHTVLRLALSKALLNVFKKSDHDIGNLDFSYGNKMKHLSLAKRSPKALIKGFVSRKFDRLARIPAPESAVPVRIRRIFDYKSFNAIIGYIAIANERQTVFKIVETSVSHPILRRIFDY</sequence>
<dbReference type="GO" id="GO:0004525">
    <property type="term" value="F:ribonuclease III activity"/>
    <property type="evidence" value="ECO:0007669"/>
    <property type="project" value="InterPro"/>
</dbReference>
<dbReference type="GO" id="GO:0006396">
    <property type="term" value="P:RNA processing"/>
    <property type="evidence" value="ECO:0007669"/>
    <property type="project" value="InterPro"/>
</dbReference>
<dbReference type="AlphaFoldDB" id="A0A1G4MD23"/>
<proteinExistence type="predicted"/>
<accession>A0A1G4MD23</accession>
<evidence type="ECO:0000313" key="1">
    <source>
        <dbReference type="EMBL" id="SCW01823.1"/>
    </source>
</evidence>